<feature type="domain" description="UBC core" evidence="6">
    <location>
        <begin position="27"/>
        <end position="178"/>
    </location>
</feature>
<dbReference type="SMART" id="SM00212">
    <property type="entry name" value="UBCc"/>
    <property type="match status" value="1"/>
</dbReference>
<dbReference type="EMBL" id="WJBH02000001">
    <property type="protein sequence ID" value="KAI9564478.1"/>
    <property type="molecule type" value="Genomic_DNA"/>
</dbReference>
<dbReference type="PROSITE" id="PS50127">
    <property type="entry name" value="UBC_2"/>
    <property type="match status" value="1"/>
</dbReference>
<feature type="region of interest" description="Disordered" evidence="5">
    <location>
        <begin position="180"/>
        <end position="270"/>
    </location>
</feature>
<comment type="similarity">
    <text evidence="4">Belongs to the ubiquitin-conjugating enzyme family.</text>
</comment>
<evidence type="ECO:0000256" key="5">
    <source>
        <dbReference type="SAM" id="MobiDB-lite"/>
    </source>
</evidence>
<dbReference type="InterPro" id="IPR050113">
    <property type="entry name" value="Ub_conjugating_enzyme"/>
</dbReference>
<dbReference type="InterPro" id="IPR000608">
    <property type="entry name" value="UBC"/>
</dbReference>
<feature type="compositionally biased region" description="Low complexity" evidence="5">
    <location>
        <begin position="205"/>
        <end position="220"/>
    </location>
</feature>
<keyword evidence="4" id="KW-0547">Nucleotide-binding</keyword>
<proteinExistence type="inferred from homology"/>
<reference evidence="7 8" key="1">
    <citation type="submission" date="2022-05" db="EMBL/GenBank/DDBJ databases">
        <title>A multi-omics perspective on studying reproductive biology in Daphnia sinensis.</title>
        <authorList>
            <person name="Jia J."/>
        </authorList>
    </citation>
    <scope>NUCLEOTIDE SEQUENCE [LARGE SCALE GENOMIC DNA]</scope>
    <source>
        <strain evidence="7 8">WSL</strain>
    </source>
</reference>
<name>A0AAD5Q0H8_9CRUS</name>
<dbReference type="InterPro" id="IPR016135">
    <property type="entry name" value="UBQ-conjugating_enzyme/RWD"/>
</dbReference>
<comment type="caution">
    <text evidence="7">The sequence shown here is derived from an EMBL/GenBank/DDBJ whole genome shotgun (WGS) entry which is preliminary data.</text>
</comment>
<feature type="compositionally biased region" description="Acidic residues" evidence="5">
    <location>
        <begin position="261"/>
        <end position="270"/>
    </location>
</feature>
<dbReference type="Pfam" id="PF00179">
    <property type="entry name" value="UQ_con"/>
    <property type="match status" value="1"/>
</dbReference>
<dbReference type="PANTHER" id="PTHR24067">
    <property type="entry name" value="UBIQUITIN-CONJUGATING ENZYME E2"/>
    <property type="match status" value="1"/>
</dbReference>
<dbReference type="PROSITE" id="PS00183">
    <property type="entry name" value="UBC_1"/>
    <property type="match status" value="1"/>
</dbReference>
<evidence type="ECO:0000256" key="4">
    <source>
        <dbReference type="RuleBase" id="RU362109"/>
    </source>
</evidence>
<feature type="compositionally biased region" description="Basic and acidic residues" evidence="5">
    <location>
        <begin position="248"/>
        <end position="260"/>
    </location>
</feature>
<keyword evidence="1" id="KW-0808">Transferase</keyword>
<dbReference type="CDD" id="cd23805">
    <property type="entry name" value="UBCc_UBE2T"/>
    <property type="match status" value="1"/>
</dbReference>
<keyword evidence="2 4" id="KW-0833">Ubl conjugation pathway</keyword>
<evidence type="ECO:0000313" key="7">
    <source>
        <dbReference type="EMBL" id="KAI9564478.1"/>
    </source>
</evidence>
<accession>A0AAD5Q0H8</accession>
<evidence type="ECO:0000256" key="2">
    <source>
        <dbReference type="ARBA" id="ARBA00022786"/>
    </source>
</evidence>
<evidence type="ECO:0000256" key="3">
    <source>
        <dbReference type="PROSITE-ProRule" id="PRU10133"/>
    </source>
</evidence>
<dbReference type="InterPro" id="IPR023313">
    <property type="entry name" value="UBQ-conjugating_AS"/>
</dbReference>
<dbReference type="Gene3D" id="3.10.110.10">
    <property type="entry name" value="Ubiquitin Conjugating Enzyme"/>
    <property type="match status" value="1"/>
</dbReference>
<evidence type="ECO:0000259" key="6">
    <source>
        <dbReference type="PROSITE" id="PS50127"/>
    </source>
</evidence>
<evidence type="ECO:0000313" key="8">
    <source>
        <dbReference type="Proteomes" id="UP000820818"/>
    </source>
</evidence>
<dbReference type="AlphaFoldDB" id="A0AAD5Q0H8"/>
<feature type="active site" description="Glycyl thioester intermediate" evidence="3">
    <location>
        <position position="112"/>
    </location>
</feature>
<dbReference type="Proteomes" id="UP000820818">
    <property type="component" value="Linkage Group LG1"/>
</dbReference>
<protein>
    <submittedName>
        <fullName evidence="7">Ubiquitin-conjugating enzyme E2 T-like</fullName>
    </submittedName>
</protein>
<dbReference type="SUPFAM" id="SSF54495">
    <property type="entry name" value="UBC-like"/>
    <property type="match status" value="1"/>
</dbReference>
<dbReference type="GO" id="GO:0016740">
    <property type="term" value="F:transferase activity"/>
    <property type="evidence" value="ECO:0007669"/>
    <property type="project" value="UniProtKB-KW"/>
</dbReference>
<keyword evidence="8" id="KW-1185">Reference proteome</keyword>
<sequence length="270" mass="30954">MKPELLHFLFSLQQVCDKFNRMMPNNIRTMRMAKEIQDLTKNPPHGITCWPKNDRNDLLEAIVQGSEGTPYANGNFRIDIVIPERYPMDPPQLKFLTKVYHPNIDNATGLICLDVLKMPPHGRWRPVNNLSLILTAVQQLLSDPNPHDPLDSTIAQEYIANRTLFLENAKKWTKLYAMDNSSTRPSKRKSMDEETCEDTAKRLRPSSPTKPTTSEEPPSKASTVACAQPSNKTMLKRKNDNESVFQETPKRFHESRPLDRSEDDSIPEKQ</sequence>
<keyword evidence="4" id="KW-0067">ATP-binding</keyword>
<organism evidence="7 8">
    <name type="scientific">Daphnia sinensis</name>
    <dbReference type="NCBI Taxonomy" id="1820382"/>
    <lineage>
        <taxon>Eukaryota</taxon>
        <taxon>Metazoa</taxon>
        <taxon>Ecdysozoa</taxon>
        <taxon>Arthropoda</taxon>
        <taxon>Crustacea</taxon>
        <taxon>Branchiopoda</taxon>
        <taxon>Diplostraca</taxon>
        <taxon>Cladocera</taxon>
        <taxon>Anomopoda</taxon>
        <taxon>Daphniidae</taxon>
        <taxon>Daphnia</taxon>
        <taxon>Daphnia similis group</taxon>
    </lineage>
</organism>
<gene>
    <name evidence="7" type="ORF">GHT06_008217</name>
</gene>
<evidence type="ECO:0000256" key="1">
    <source>
        <dbReference type="ARBA" id="ARBA00022679"/>
    </source>
</evidence>
<dbReference type="GO" id="GO:0005524">
    <property type="term" value="F:ATP binding"/>
    <property type="evidence" value="ECO:0007669"/>
    <property type="project" value="UniProtKB-UniRule"/>
</dbReference>